<dbReference type="PRINTS" id="PR00463">
    <property type="entry name" value="EP450I"/>
</dbReference>
<dbReference type="STRING" id="231916.A0A409YU47"/>
<evidence type="ECO:0000256" key="4">
    <source>
        <dbReference type="ARBA" id="ARBA00023002"/>
    </source>
</evidence>
<keyword evidence="5 6" id="KW-0408">Iron</keyword>
<dbReference type="InParanoid" id="A0A409YU47"/>
<dbReference type="PROSITE" id="PS00086">
    <property type="entry name" value="CYTOCHROME_P450"/>
    <property type="match status" value="1"/>
</dbReference>
<evidence type="ECO:0000313" key="8">
    <source>
        <dbReference type="EMBL" id="PPR06488.1"/>
    </source>
</evidence>
<dbReference type="CDD" id="cd11041">
    <property type="entry name" value="CYP503A1-like"/>
    <property type="match status" value="1"/>
</dbReference>
<dbReference type="InterPro" id="IPR001128">
    <property type="entry name" value="Cyt_P450"/>
</dbReference>
<dbReference type="InterPro" id="IPR036396">
    <property type="entry name" value="Cyt_P450_sf"/>
</dbReference>
<dbReference type="PANTHER" id="PTHR46206">
    <property type="entry name" value="CYTOCHROME P450"/>
    <property type="match status" value="1"/>
</dbReference>
<gene>
    <name evidence="8" type="ORF">CVT26_004577</name>
</gene>
<dbReference type="SUPFAM" id="SSF48264">
    <property type="entry name" value="Cytochrome P450"/>
    <property type="match status" value="1"/>
</dbReference>
<dbReference type="GO" id="GO:0020037">
    <property type="term" value="F:heme binding"/>
    <property type="evidence" value="ECO:0007669"/>
    <property type="project" value="InterPro"/>
</dbReference>
<feature type="binding site" description="axial binding residue" evidence="6">
    <location>
        <position position="443"/>
    </location>
    <ligand>
        <name>heme</name>
        <dbReference type="ChEBI" id="CHEBI:30413"/>
    </ligand>
    <ligandPart>
        <name>Fe</name>
        <dbReference type="ChEBI" id="CHEBI:18248"/>
    </ligandPart>
</feature>
<protein>
    <recommendedName>
        <fullName evidence="10">Cytochrome P450</fullName>
    </recommendedName>
</protein>
<keyword evidence="7" id="KW-0503">Monooxygenase</keyword>
<dbReference type="AlphaFoldDB" id="A0A409YU47"/>
<dbReference type="GO" id="GO:0016705">
    <property type="term" value="F:oxidoreductase activity, acting on paired donors, with incorporation or reduction of molecular oxygen"/>
    <property type="evidence" value="ECO:0007669"/>
    <property type="project" value="InterPro"/>
</dbReference>
<keyword evidence="9" id="KW-1185">Reference proteome</keyword>
<dbReference type="GO" id="GO:0005506">
    <property type="term" value="F:iron ion binding"/>
    <property type="evidence" value="ECO:0007669"/>
    <property type="project" value="InterPro"/>
</dbReference>
<comment type="caution">
    <text evidence="8">The sequence shown here is derived from an EMBL/GenBank/DDBJ whole genome shotgun (WGS) entry which is preliminary data.</text>
</comment>
<keyword evidence="4 7" id="KW-0560">Oxidoreductase</keyword>
<evidence type="ECO:0000256" key="2">
    <source>
        <dbReference type="ARBA" id="ARBA00010617"/>
    </source>
</evidence>
<evidence type="ECO:0008006" key="10">
    <source>
        <dbReference type="Google" id="ProtNLM"/>
    </source>
</evidence>
<evidence type="ECO:0000256" key="5">
    <source>
        <dbReference type="ARBA" id="ARBA00023004"/>
    </source>
</evidence>
<keyword evidence="3 6" id="KW-0479">Metal-binding</keyword>
<evidence type="ECO:0000256" key="3">
    <source>
        <dbReference type="ARBA" id="ARBA00022723"/>
    </source>
</evidence>
<proteinExistence type="inferred from homology"/>
<sequence>MSFDSSTFLPTVLILLIAYLTSKWINSPGRKLKHIPTVGSSGILGPYIDAFNFFFHGHELIQEGYNKYYGTAFKVSTISKWLVIVSGEEMVDDIRRASEDTLSFEEAVRETVQADYTLGREVQQDAYHISIIRNTLTKNIGARFPEIMDEIMSSFGDVIPATDDWITVPAFTSIMKIVCRTTNRLFVGLPLCRNPDFRELNEQFTIDVMLGAQIINLFPEFLKPLAGRVLTSVPARIKRAVNHMRPLVEEQVEQRKKYGDDWPDKPNSLISWLFDEAKGPHLHKVEEIAIRVLSVNVAAIHTTTNALVHTIYNLAAYPEYVKPLREEAEFIIESEGWSKLSMQKLVKLESFISESQRSAVNAHALNRKVLKDFTFSNGITLPAGTEVAVASHSIHLDNKNYDHARQFQGFRFLDAQNDGEGLKHQFISLTPSYQTFGMGRHACPGRFFASNELKAMLAYILINYDVKFPNDGPRPADFWISGLLTANRSAEVMFRKRK</sequence>
<keyword evidence="6 7" id="KW-0349">Heme</keyword>
<dbReference type="GO" id="GO:0004497">
    <property type="term" value="F:monooxygenase activity"/>
    <property type="evidence" value="ECO:0007669"/>
    <property type="project" value="UniProtKB-KW"/>
</dbReference>
<dbReference type="Proteomes" id="UP000284706">
    <property type="component" value="Unassembled WGS sequence"/>
</dbReference>
<evidence type="ECO:0000256" key="6">
    <source>
        <dbReference type="PIRSR" id="PIRSR602401-1"/>
    </source>
</evidence>
<evidence type="ECO:0000256" key="7">
    <source>
        <dbReference type="RuleBase" id="RU000461"/>
    </source>
</evidence>
<comment type="cofactor">
    <cofactor evidence="1 6">
        <name>heme</name>
        <dbReference type="ChEBI" id="CHEBI:30413"/>
    </cofactor>
</comment>
<dbReference type="Pfam" id="PF00067">
    <property type="entry name" value="p450"/>
    <property type="match status" value="1"/>
</dbReference>
<dbReference type="EMBL" id="NHYE01000309">
    <property type="protein sequence ID" value="PPR06488.1"/>
    <property type="molecule type" value="Genomic_DNA"/>
</dbReference>
<dbReference type="Gene3D" id="1.10.630.10">
    <property type="entry name" value="Cytochrome P450"/>
    <property type="match status" value="1"/>
</dbReference>
<comment type="similarity">
    <text evidence="2 7">Belongs to the cytochrome P450 family.</text>
</comment>
<dbReference type="OrthoDB" id="1844152at2759"/>
<evidence type="ECO:0000313" key="9">
    <source>
        <dbReference type="Proteomes" id="UP000284706"/>
    </source>
</evidence>
<accession>A0A409YU47</accession>
<dbReference type="InterPro" id="IPR017972">
    <property type="entry name" value="Cyt_P450_CS"/>
</dbReference>
<evidence type="ECO:0000256" key="1">
    <source>
        <dbReference type="ARBA" id="ARBA00001971"/>
    </source>
</evidence>
<name>A0A409YU47_9AGAR</name>
<reference evidence="8 9" key="1">
    <citation type="journal article" date="2018" name="Evol. Lett.">
        <title>Horizontal gene cluster transfer increased hallucinogenic mushroom diversity.</title>
        <authorList>
            <person name="Reynolds H.T."/>
            <person name="Vijayakumar V."/>
            <person name="Gluck-Thaler E."/>
            <person name="Korotkin H.B."/>
            <person name="Matheny P.B."/>
            <person name="Slot J.C."/>
        </authorList>
    </citation>
    <scope>NUCLEOTIDE SEQUENCE [LARGE SCALE GENOMIC DNA]</scope>
    <source>
        <strain evidence="8 9">SRW20</strain>
    </source>
</reference>
<organism evidence="8 9">
    <name type="scientific">Gymnopilus dilepis</name>
    <dbReference type="NCBI Taxonomy" id="231916"/>
    <lineage>
        <taxon>Eukaryota</taxon>
        <taxon>Fungi</taxon>
        <taxon>Dikarya</taxon>
        <taxon>Basidiomycota</taxon>
        <taxon>Agaricomycotina</taxon>
        <taxon>Agaricomycetes</taxon>
        <taxon>Agaricomycetidae</taxon>
        <taxon>Agaricales</taxon>
        <taxon>Agaricineae</taxon>
        <taxon>Hymenogastraceae</taxon>
        <taxon>Gymnopilus</taxon>
    </lineage>
</organism>
<dbReference type="InterPro" id="IPR002401">
    <property type="entry name" value="Cyt_P450_E_grp-I"/>
</dbReference>